<dbReference type="EMBL" id="CACVAP010000053">
    <property type="protein sequence ID" value="CAA6807877.1"/>
    <property type="molecule type" value="Genomic_DNA"/>
</dbReference>
<evidence type="ECO:0000259" key="1">
    <source>
        <dbReference type="Pfam" id="PF00350"/>
    </source>
</evidence>
<dbReference type="InterPro" id="IPR051943">
    <property type="entry name" value="TRAFAC_Dynamin-like_GTPase"/>
</dbReference>
<reference evidence="2" key="1">
    <citation type="submission" date="2020-01" db="EMBL/GenBank/DDBJ databases">
        <authorList>
            <person name="Meier V. D."/>
            <person name="Meier V D."/>
        </authorList>
    </citation>
    <scope>NUCLEOTIDE SEQUENCE</scope>
    <source>
        <strain evidence="2">HLG_WM_MAG_06</strain>
    </source>
</reference>
<dbReference type="InterPro" id="IPR045063">
    <property type="entry name" value="Dynamin_N"/>
</dbReference>
<dbReference type="SUPFAM" id="SSF52540">
    <property type="entry name" value="P-loop containing nucleoside triphosphate hydrolases"/>
    <property type="match status" value="1"/>
</dbReference>
<sequence>MKVLEKFVNEFKQNQKEEQHFELGFLGDVKRVANALLDEKFLPSQELRTALNKQIRRVEYPIEIAIVGQFSSGKSTFLNALLSKDILPTGITPVTSKVTYINFGERYEMKVTYVSGKSVFLPITEMESYLDQRKSTIKDIKYLTLYAPLDLLRSISLVDTPGLNSQSQSDTETTNRVLQHVGGIIWLSLIDNAGKHSEAITLEEYMKSFKEKTICLLNQKDKYSPEQIAQTKAYVEEKFSHYFTQVTPISAKLALEGRAHRKEKLLEKEKQNFLELLEQFIRRNGENKDNYLNLFNEHQKNIVEVNSKDYSLEDEKLKASNINEVLKFIKEDILPSAKEKKKLAIIYTLQNMIAALIEQYESIIEVYNQLLLILENTEEASHTAFKDLVDTSTSDLSNIEEDYNEIIEDLSYLLYGHIQKKEQALYVEKEGFMHKGLYEKKSYSHPTIDKEKLDKELLAKESPLNHRLLVHVDNMKLIESQIESGNKQLFKKLYSSVKKWQMSYMLIKKKRDIASGMEFSHLRLFAAQIDENIMKQYKEELYKTRNSISLQFEKHNSKFKYELIVAFRTSLNTLENKIENSVLLHQKEPTKFPIYFPKKDEISMLVKEVFDANHDASLKHDIQIKLHHLKDTNRRIYKDNMDYIGKRQNVIRDKISALTAIAKIT</sequence>
<feature type="domain" description="Dynamin N-terminal" evidence="1">
    <location>
        <begin position="64"/>
        <end position="219"/>
    </location>
</feature>
<dbReference type="AlphaFoldDB" id="A0A6S6SHF6"/>
<dbReference type="PANTHER" id="PTHR43681:SF1">
    <property type="entry name" value="SARCALUMENIN"/>
    <property type="match status" value="1"/>
</dbReference>
<name>A0A6S6SHF6_9BACT</name>
<dbReference type="CDD" id="cd09912">
    <property type="entry name" value="DLP_2"/>
    <property type="match status" value="1"/>
</dbReference>
<dbReference type="Gene3D" id="3.40.50.300">
    <property type="entry name" value="P-loop containing nucleotide triphosphate hydrolases"/>
    <property type="match status" value="1"/>
</dbReference>
<protein>
    <submittedName>
        <fullName evidence="2">ATP /GTP binding protein</fullName>
    </submittedName>
</protein>
<evidence type="ECO:0000313" key="2">
    <source>
        <dbReference type="EMBL" id="CAA6807877.1"/>
    </source>
</evidence>
<dbReference type="PANTHER" id="PTHR43681">
    <property type="entry name" value="TRANSMEMBRANE GTPASE FZO"/>
    <property type="match status" value="1"/>
</dbReference>
<dbReference type="Pfam" id="PF00350">
    <property type="entry name" value="Dynamin_N"/>
    <property type="match status" value="1"/>
</dbReference>
<dbReference type="InterPro" id="IPR027417">
    <property type="entry name" value="P-loop_NTPase"/>
</dbReference>
<gene>
    <name evidence="2" type="ORF">HELGO_WM4484</name>
</gene>
<organism evidence="2">
    <name type="scientific">uncultured Sulfurovum sp</name>
    <dbReference type="NCBI Taxonomy" id="269237"/>
    <lineage>
        <taxon>Bacteria</taxon>
        <taxon>Pseudomonadati</taxon>
        <taxon>Campylobacterota</taxon>
        <taxon>Epsilonproteobacteria</taxon>
        <taxon>Campylobacterales</taxon>
        <taxon>Sulfurovaceae</taxon>
        <taxon>Sulfurovum</taxon>
        <taxon>environmental samples</taxon>
    </lineage>
</organism>
<accession>A0A6S6SHF6</accession>
<proteinExistence type="predicted"/>